<sequence>MEVIASRGRGPRAFVAVGVSALILAGGTGCGTVFGDSVQVVRDDAAVDSAFQRVVDSEQPASRDHYATPDSMATPVRRERGNPTGPGTEVYWGLDIDEAG</sequence>
<evidence type="ECO:0000313" key="3">
    <source>
        <dbReference type="Proteomes" id="UP000638263"/>
    </source>
</evidence>
<proteinExistence type="predicted"/>
<protein>
    <submittedName>
        <fullName evidence="2">Uncharacterized protein</fullName>
    </submittedName>
</protein>
<name>A0A917RF96_9NOCA</name>
<reference evidence="2" key="2">
    <citation type="submission" date="2020-09" db="EMBL/GenBank/DDBJ databases">
        <authorList>
            <person name="Sun Q."/>
            <person name="Zhou Y."/>
        </authorList>
    </citation>
    <scope>NUCLEOTIDE SEQUENCE</scope>
    <source>
        <strain evidence="2">CGMCC 4.3508</strain>
    </source>
</reference>
<comment type="caution">
    <text evidence="2">The sequence shown here is derived from an EMBL/GenBank/DDBJ whole genome shotgun (WGS) entry which is preliminary data.</text>
</comment>
<keyword evidence="3" id="KW-1185">Reference proteome</keyword>
<dbReference type="PROSITE" id="PS51257">
    <property type="entry name" value="PROKAR_LIPOPROTEIN"/>
    <property type="match status" value="1"/>
</dbReference>
<dbReference type="EMBL" id="BMMH01000003">
    <property type="protein sequence ID" value="GGL05350.1"/>
    <property type="molecule type" value="Genomic_DNA"/>
</dbReference>
<accession>A0A917RF96</accession>
<dbReference type="AlphaFoldDB" id="A0A917RF96"/>
<evidence type="ECO:0000313" key="2">
    <source>
        <dbReference type="EMBL" id="GGL05350.1"/>
    </source>
</evidence>
<evidence type="ECO:0000256" key="1">
    <source>
        <dbReference type="SAM" id="MobiDB-lite"/>
    </source>
</evidence>
<feature type="region of interest" description="Disordered" evidence="1">
    <location>
        <begin position="56"/>
        <end position="100"/>
    </location>
</feature>
<dbReference type="Proteomes" id="UP000638263">
    <property type="component" value="Unassembled WGS sequence"/>
</dbReference>
<gene>
    <name evidence="2" type="ORF">GCM10011588_19850</name>
</gene>
<reference evidence="2" key="1">
    <citation type="journal article" date="2014" name="Int. J. Syst. Evol. Microbiol.">
        <title>Complete genome sequence of Corynebacterium casei LMG S-19264T (=DSM 44701T), isolated from a smear-ripened cheese.</title>
        <authorList>
            <consortium name="US DOE Joint Genome Institute (JGI-PGF)"/>
            <person name="Walter F."/>
            <person name="Albersmeier A."/>
            <person name="Kalinowski J."/>
            <person name="Ruckert C."/>
        </authorList>
    </citation>
    <scope>NUCLEOTIDE SEQUENCE</scope>
    <source>
        <strain evidence="2">CGMCC 4.3508</strain>
    </source>
</reference>
<organism evidence="2 3">
    <name type="scientific">Nocardia jinanensis</name>
    <dbReference type="NCBI Taxonomy" id="382504"/>
    <lineage>
        <taxon>Bacteria</taxon>
        <taxon>Bacillati</taxon>
        <taxon>Actinomycetota</taxon>
        <taxon>Actinomycetes</taxon>
        <taxon>Mycobacteriales</taxon>
        <taxon>Nocardiaceae</taxon>
        <taxon>Nocardia</taxon>
    </lineage>
</organism>